<protein>
    <submittedName>
        <fullName evidence="1">Uncharacterized protein</fullName>
    </submittedName>
</protein>
<dbReference type="AlphaFoldDB" id="A0A0E9SRB8"/>
<sequence length="93" mass="10527">MEPMTGYFWEMAEILLVDKGTVDRFQLLFAAKPCCQLEDCHIFSPLNGKHIVHVSFSCESHFFGGTRAAMFMSCQCVKWVSFSVVDRSANLTP</sequence>
<reference evidence="1" key="2">
    <citation type="journal article" date="2015" name="Fish Shellfish Immunol.">
        <title>Early steps in the European eel (Anguilla anguilla)-Vibrio vulnificus interaction in the gills: Role of the RtxA13 toxin.</title>
        <authorList>
            <person name="Callol A."/>
            <person name="Pajuelo D."/>
            <person name="Ebbesson L."/>
            <person name="Teles M."/>
            <person name="MacKenzie S."/>
            <person name="Amaro C."/>
        </authorList>
    </citation>
    <scope>NUCLEOTIDE SEQUENCE</scope>
</reference>
<evidence type="ECO:0000313" key="1">
    <source>
        <dbReference type="EMBL" id="JAH43772.1"/>
    </source>
</evidence>
<dbReference type="EMBL" id="GBXM01064805">
    <property type="protein sequence ID" value="JAH43772.1"/>
    <property type="molecule type" value="Transcribed_RNA"/>
</dbReference>
<reference evidence="1" key="1">
    <citation type="submission" date="2014-11" db="EMBL/GenBank/DDBJ databases">
        <authorList>
            <person name="Amaro Gonzalez C."/>
        </authorList>
    </citation>
    <scope>NUCLEOTIDE SEQUENCE</scope>
</reference>
<name>A0A0E9SRB8_ANGAN</name>
<proteinExistence type="predicted"/>
<organism evidence="1">
    <name type="scientific">Anguilla anguilla</name>
    <name type="common">European freshwater eel</name>
    <name type="synonym">Muraena anguilla</name>
    <dbReference type="NCBI Taxonomy" id="7936"/>
    <lineage>
        <taxon>Eukaryota</taxon>
        <taxon>Metazoa</taxon>
        <taxon>Chordata</taxon>
        <taxon>Craniata</taxon>
        <taxon>Vertebrata</taxon>
        <taxon>Euteleostomi</taxon>
        <taxon>Actinopterygii</taxon>
        <taxon>Neopterygii</taxon>
        <taxon>Teleostei</taxon>
        <taxon>Anguilliformes</taxon>
        <taxon>Anguillidae</taxon>
        <taxon>Anguilla</taxon>
    </lineage>
</organism>
<accession>A0A0E9SRB8</accession>